<proteinExistence type="predicted"/>
<comment type="caution">
    <text evidence="1">The sequence shown here is derived from an EMBL/GenBank/DDBJ whole genome shotgun (WGS) entry which is preliminary data.</text>
</comment>
<dbReference type="AlphaFoldDB" id="A0AAP0C0A4"/>
<sequence>MREDVKKAVPAKKLIQCLRCSDLPWTLDLLWNDGRGLLYHKRYQFTLSPIPHASLTVFIANAPPPPSQQQVDVMDCFTLVALYMFDEMVSF</sequence>
<evidence type="ECO:0000313" key="1">
    <source>
        <dbReference type="EMBL" id="KAK8954347.1"/>
    </source>
</evidence>
<name>A0AAP0C0A4_9ASPA</name>
<accession>A0AAP0C0A4</accession>
<organism evidence="1 2">
    <name type="scientific">Platanthera zijinensis</name>
    <dbReference type="NCBI Taxonomy" id="2320716"/>
    <lineage>
        <taxon>Eukaryota</taxon>
        <taxon>Viridiplantae</taxon>
        <taxon>Streptophyta</taxon>
        <taxon>Embryophyta</taxon>
        <taxon>Tracheophyta</taxon>
        <taxon>Spermatophyta</taxon>
        <taxon>Magnoliopsida</taxon>
        <taxon>Liliopsida</taxon>
        <taxon>Asparagales</taxon>
        <taxon>Orchidaceae</taxon>
        <taxon>Orchidoideae</taxon>
        <taxon>Orchideae</taxon>
        <taxon>Orchidinae</taxon>
        <taxon>Platanthera</taxon>
    </lineage>
</organism>
<protein>
    <submittedName>
        <fullName evidence="1">Uncharacterized protein</fullName>
    </submittedName>
</protein>
<keyword evidence="2" id="KW-1185">Reference proteome</keyword>
<reference evidence="1 2" key="1">
    <citation type="journal article" date="2022" name="Nat. Plants">
        <title>Genomes of leafy and leafless Platanthera orchids illuminate the evolution of mycoheterotrophy.</title>
        <authorList>
            <person name="Li M.H."/>
            <person name="Liu K.W."/>
            <person name="Li Z."/>
            <person name="Lu H.C."/>
            <person name="Ye Q.L."/>
            <person name="Zhang D."/>
            <person name="Wang J.Y."/>
            <person name="Li Y.F."/>
            <person name="Zhong Z.M."/>
            <person name="Liu X."/>
            <person name="Yu X."/>
            <person name="Liu D.K."/>
            <person name="Tu X.D."/>
            <person name="Liu B."/>
            <person name="Hao Y."/>
            <person name="Liao X.Y."/>
            <person name="Jiang Y.T."/>
            <person name="Sun W.H."/>
            <person name="Chen J."/>
            <person name="Chen Y.Q."/>
            <person name="Ai Y."/>
            <person name="Zhai J.W."/>
            <person name="Wu S.S."/>
            <person name="Zhou Z."/>
            <person name="Hsiao Y.Y."/>
            <person name="Wu W.L."/>
            <person name="Chen Y.Y."/>
            <person name="Lin Y.F."/>
            <person name="Hsu J.L."/>
            <person name="Li C.Y."/>
            <person name="Wang Z.W."/>
            <person name="Zhao X."/>
            <person name="Zhong W.Y."/>
            <person name="Ma X.K."/>
            <person name="Ma L."/>
            <person name="Huang J."/>
            <person name="Chen G.Z."/>
            <person name="Huang M.Z."/>
            <person name="Huang L."/>
            <person name="Peng D.H."/>
            <person name="Luo Y.B."/>
            <person name="Zou S.Q."/>
            <person name="Chen S.P."/>
            <person name="Lan S."/>
            <person name="Tsai W.C."/>
            <person name="Van de Peer Y."/>
            <person name="Liu Z.J."/>
        </authorList>
    </citation>
    <scope>NUCLEOTIDE SEQUENCE [LARGE SCALE GENOMIC DNA]</scope>
    <source>
        <strain evidence="1">Lor287</strain>
    </source>
</reference>
<dbReference type="EMBL" id="JBBWWQ010000002">
    <property type="protein sequence ID" value="KAK8954347.1"/>
    <property type="molecule type" value="Genomic_DNA"/>
</dbReference>
<gene>
    <name evidence="1" type="ORF">KSP39_PZI002154</name>
</gene>
<evidence type="ECO:0000313" key="2">
    <source>
        <dbReference type="Proteomes" id="UP001418222"/>
    </source>
</evidence>
<dbReference type="Proteomes" id="UP001418222">
    <property type="component" value="Unassembled WGS sequence"/>
</dbReference>